<evidence type="ECO:0000313" key="9">
    <source>
        <dbReference type="EMBL" id="SFW29876.1"/>
    </source>
</evidence>
<dbReference type="Proteomes" id="UP000182248">
    <property type="component" value="Unassembled WGS sequence"/>
</dbReference>
<name>A0A1K1N378_9FLAO</name>
<feature type="binding site" evidence="8">
    <location>
        <position position="61"/>
    </location>
    <ligand>
        <name>beta-alanine</name>
        <dbReference type="ChEBI" id="CHEBI:57966"/>
    </ligand>
</feature>
<protein>
    <recommendedName>
        <fullName evidence="8">Pantothenate synthetase</fullName>
        <shortName evidence="8">PS</shortName>
        <ecNumber evidence="8">6.3.2.1</ecNumber>
    </recommendedName>
    <alternativeName>
        <fullName evidence="8">Pantoate--beta-alanine ligase</fullName>
    </alternativeName>
    <alternativeName>
        <fullName evidence="8">Pantoate-activating enzyme</fullName>
    </alternativeName>
</protein>
<dbReference type="EMBL" id="FPJE01000004">
    <property type="protein sequence ID" value="SFW29876.1"/>
    <property type="molecule type" value="Genomic_DNA"/>
</dbReference>
<dbReference type="Pfam" id="PF02569">
    <property type="entry name" value="Pantoate_ligase"/>
    <property type="match status" value="1"/>
</dbReference>
<dbReference type="InterPro" id="IPR004821">
    <property type="entry name" value="Cyt_trans-like"/>
</dbReference>
<evidence type="ECO:0000256" key="7">
    <source>
        <dbReference type="ARBA" id="ARBA00048258"/>
    </source>
</evidence>
<keyword evidence="3 8" id="KW-0436">Ligase</keyword>
<keyword evidence="6 8" id="KW-0067">ATP-binding</keyword>
<comment type="subcellular location">
    <subcellularLocation>
        <location evidence="8">Cytoplasm</location>
    </subcellularLocation>
</comment>
<dbReference type="GO" id="GO:0004592">
    <property type="term" value="F:pantoate-beta-alanine ligase activity"/>
    <property type="evidence" value="ECO:0007669"/>
    <property type="project" value="UniProtKB-UniRule"/>
</dbReference>
<feature type="binding site" evidence="8">
    <location>
        <position position="61"/>
    </location>
    <ligand>
        <name>(R)-pantoate</name>
        <dbReference type="ChEBI" id="CHEBI:15980"/>
    </ligand>
</feature>
<evidence type="ECO:0000256" key="6">
    <source>
        <dbReference type="ARBA" id="ARBA00022840"/>
    </source>
</evidence>
<dbReference type="Gene3D" id="3.30.1300.10">
    <property type="entry name" value="Pantoate-beta-alanine ligase, C-terminal domain"/>
    <property type="match status" value="1"/>
</dbReference>
<keyword evidence="4 8" id="KW-0566">Pantothenate biosynthesis</keyword>
<feature type="binding site" evidence="8">
    <location>
        <begin position="186"/>
        <end position="189"/>
    </location>
    <ligand>
        <name>ATP</name>
        <dbReference type="ChEBI" id="CHEBI:30616"/>
    </ligand>
</feature>
<dbReference type="PANTHER" id="PTHR21299:SF1">
    <property type="entry name" value="PANTOATE--BETA-ALANINE LIGASE"/>
    <property type="match status" value="1"/>
</dbReference>
<evidence type="ECO:0000313" key="10">
    <source>
        <dbReference type="Proteomes" id="UP000182248"/>
    </source>
</evidence>
<dbReference type="Gene3D" id="3.40.50.620">
    <property type="entry name" value="HUPs"/>
    <property type="match status" value="1"/>
</dbReference>
<dbReference type="GO" id="GO:0005524">
    <property type="term" value="F:ATP binding"/>
    <property type="evidence" value="ECO:0007669"/>
    <property type="project" value="UniProtKB-KW"/>
</dbReference>
<reference evidence="9 10" key="1">
    <citation type="submission" date="2016-11" db="EMBL/GenBank/DDBJ databases">
        <authorList>
            <person name="Jaros S."/>
            <person name="Januszkiewicz K."/>
            <person name="Wedrychowicz H."/>
        </authorList>
    </citation>
    <scope>NUCLEOTIDE SEQUENCE [LARGE SCALE GENOMIC DNA]</scope>
    <source>
        <strain evidence="9 10">CGMCC 1.12145</strain>
    </source>
</reference>
<evidence type="ECO:0000256" key="3">
    <source>
        <dbReference type="ARBA" id="ARBA00022598"/>
    </source>
</evidence>
<evidence type="ECO:0000256" key="2">
    <source>
        <dbReference type="ARBA" id="ARBA00009256"/>
    </source>
</evidence>
<dbReference type="UniPathway" id="UPA00028">
    <property type="reaction ID" value="UER00005"/>
</dbReference>
<comment type="pathway">
    <text evidence="1 8">Cofactor biosynthesis; (R)-pantothenate biosynthesis; (R)-pantothenate from (R)-pantoate and beta-alanine: step 1/1.</text>
</comment>
<dbReference type="RefSeq" id="WP_072316265.1">
    <property type="nucleotide sequence ID" value="NZ_FPJE01000004.1"/>
</dbReference>
<dbReference type="AlphaFoldDB" id="A0A1K1N378"/>
<sequence>MDIFHERASLRKELHSLKNQGKTIGLVPTMGALHQGHLSLVGQAAAENDIVVVSIFVNPTQFDNKDDLSKYPRDLDRDISLLHTVHPTIMIFAPDVAEIYTDDISSSSFDFDGLEFQMEGRFRQGHFDGVGTVVKRLFEIIEPDHAYFGEKDYQQLQIIRTLVKKHKLPVSIHGCPIKREENGLAMSSRNERLPDDLRNEAGFIYEILKTSRAQFGTKSVQDIKTWISDKVNEHPKFRLEYIEIANADTLIPARQKESGRKYRAFIAVYAGEVRLIDNIALN</sequence>
<organism evidence="9 10">
    <name type="scientific">Sinomicrobium oceani</name>
    <dbReference type="NCBI Taxonomy" id="1150368"/>
    <lineage>
        <taxon>Bacteria</taxon>
        <taxon>Pseudomonadati</taxon>
        <taxon>Bacteroidota</taxon>
        <taxon>Flavobacteriia</taxon>
        <taxon>Flavobacteriales</taxon>
        <taxon>Flavobacteriaceae</taxon>
        <taxon>Sinomicrobium</taxon>
    </lineage>
</organism>
<dbReference type="PANTHER" id="PTHR21299">
    <property type="entry name" value="CYTIDYLATE KINASE/PANTOATE-BETA-ALANINE LIGASE"/>
    <property type="match status" value="1"/>
</dbReference>
<comment type="function">
    <text evidence="8">Catalyzes the condensation of pantoate with beta-alanine in an ATP-dependent reaction via a pantoyl-adenylate intermediate.</text>
</comment>
<proteinExistence type="inferred from homology"/>
<dbReference type="OrthoDB" id="9773087at2"/>
<evidence type="ECO:0000256" key="4">
    <source>
        <dbReference type="ARBA" id="ARBA00022655"/>
    </source>
</evidence>
<comment type="similarity">
    <text evidence="2 8">Belongs to the pantothenate synthetase family.</text>
</comment>
<dbReference type="InterPro" id="IPR003721">
    <property type="entry name" value="Pantoate_ligase"/>
</dbReference>
<dbReference type="InterPro" id="IPR014729">
    <property type="entry name" value="Rossmann-like_a/b/a_fold"/>
</dbReference>
<dbReference type="GO" id="GO:0015940">
    <property type="term" value="P:pantothenate biosynthetic process"/>
    <property type="evidence" value="ECO:0007669"/>
    <property type="project" value="UniProtKB-UniRule"/>
</dbReference>
<feature type="active site" description="Proton donor" evidence="8">
    <location>
        <position position="37"/>
    </location>
</feature>
<dbReference type="STRING" id="1150368.SAMN02927921_00982"/>
<comment type="subunit">
    <text evidence="8">Homodimer.</text>
</comment>
<dbReference type="EC" id="6.3.2.1" evidence="8"/>
<evidence type="ECO:0000256" key="1">
    <source>
        <dbReference type="ARBA" id="ARBA00004990"/>
    </source>
</evidence>
<feature type="binding site" evidence="8">
    <location>
        <begin position="30"/>
        <end position="37"/>
    </location>
    <ligand>
        <name>ATP</name>
        <dbReference type="ChEBI" id="CHEBI:30616"/>
    </ligand>
</feature>
<dbReference type="InterPro" id="IPR042176">
    <property type="entry name" value="Pantoate_ligase_C"/>
</dbReference>
<evidence type="ECO:0000256" key="8">
    <source>
        <dbReference type="HAMAP-Rule" id="MF_00158"/>
    </source>
</evidence>
<accession>A0A1K1N378</accession>
<dbReference type="GO" id="GO:0005829">
    <property type="term" value="C:cytosol"/>
    <property type="evidence" value="ECO:0007669"/>
    <property type="project" value="TreeGrafter"/>
</dbReference>
<feature type="binding site" evidence="8">
    <location>
        <position position="155"/>
    </location>
    <ligand>
        <name>(R)-pantoate</name>
        <dbReference type="ChEBI" id="CHEBI:15980"/>
    </ligand>
</feature>
<comment type="caution">
    <text evidence="8">Lacks conserved residue(s) required for the propagation of feature annotation.</text>
</comment>
<keyword evidence="10" id="KW-1185">Reference proteome</keyword>
<dbReference type="CDD" id="cd00560">
    <property type="entry name" value="PanC"/>
    <property type="match status" value="1"/>
</dbReference>
<dbReference type="NCBIfam" id="TIGR00018">
    <property type="entry name" value="panC"/>
    <property type="match status" value="1"/>
</dbReference>
<gene>
    <name evidence="8" type="primary">panC</name>
    <name evidence="9" type="ORF">SAMN02927921_00982</name>
</gene>
<keyword evidence="5 8" id="KW-0547">Nucleotide-binding</keyword>
<dbReference type="SUPFAM" id="SSF52374">
    <property type="entry name" value="Nucleotidylyl transferase"/>
    <property type="match status" value="1"/>
</dbReference>
<comment type="catalytic activity">
    <reaction evidence="7 8">
        <text>(R)-pantoate + beta-alanine + ATP = (R)-pantothenate + AMP + diphosphate + H(+)</text>
        <dbReference type="Rhea" id="RHEA:10912"/>
        <dbReference type="ChEBI" id="CHEBI:15378"/>
        <dbReference type="ChEBI" id="CHEBI:15980"/>
        <dbReference type="ChEBI" id="CHEBI:29032"/>
        <dbReference type="ChEBI" id="CHEBI:30616"/>
        <dbReference type="ChEBI" id="CHEBI:33019"/>
        <dbReference type="ChEBI" id="CHEBI:57966"/>
        <dbReference type="ChEBI" id="CHEBI:456215"/>
        <dbReference type="EC" id="6.3.2.1"/>
    </reaction>
</comment>
<feature type="binding site" evidence="8">
    <location>
        <begin position="149"/>
        <end position="152"/>
    </location>
    <ligand>
        <name>ATP</name>
        <dbReference type="ChEBI" id="CHEBI:30616"/>
    </ligand>
</feature>
<keyword evidence="8" id="KW-0963">Cytoplasm</keyword>
<dbReference type="NCBIfam" id="TIGR00125">
    <property type="entry name" value="cyt_tran_rel"/>
    <property type="match status" value="1"/>
</dbReference>
<comment type="miscellaneous">
    <text evidence="8">The reaction proceeds by a bi uni uni bi ping pong mechanism.</text>
</comment>
<dbReference type="HAMAP" id="MF_00158">
    <property type="entry name" value="PanC"/>
    <property type="match status" value="1"/>
</dbReference>
<evidence type="ECO:0000256" key="5">
    <source>
        <dbReference type="ARBA" id="ARBA00022741"/>
    </source>
</evidence>